<reference evidence="7 8" key="1">
    <citation type="journal article" date="2014" name="Genome Announc.">
        <title>Draft genome sequence of the pathogenic fungus Scedosporium apiospermum.</title>
        <authorList>
            <person name="Vandeputte P."/>
            <person name="Ghamrawi S."/>
            <person name="Rechenmann M."/>
            <person name="Iltis A."/>
            <person name="Giraud S."/>
            <person name="Fleury M."/>
            <person name="Thornton C."/>
            <person name="Delhaes L."/>
            <person name="Meyer W."/>
            <person name="Papon N."/>
            <person name="Bouchara J.P."/>
        </authorList>
    </citation>
    <scope>NUCLEOTIDE SEQUENCE [LARGE SCALE GENOMIC DNA]</scope>
    <source>
        <strain evidence="7 8">IHEM 14462</strain>
    </source>
</reference>
<feature type="domain" description="MMS19 C-terminal" evidence="5">
    <location>
        <begin position="741"/>
        <end position="1124"/>
    </location>
</feature>
<dbReference type="Pfam" id="PF12460">
    <property type="entry name" value="MMS19_C"/>
    <property type="match status" value="1"/>
</dbReference>
<evidence type="ECO:0000259" key="5">
    <source>
        <dbReference type="Pfam" id="PF12460"/>
    </source>
</evidence>
<dbReference type="InterPro" id="IPR039920">
    <property type="entry name" value="MMS19"/>
</dbReference>
<proteinExistence type="inferred from homology"/>
<keyword evidence="4" id="KW-0227">DNA damage</keyword>
<dbReference type="KEGG" id="sapo:SAPIO_CDS8982"/>
<dbReference type="OMA" id="RYFNDAC"/>
<dbReference type="Pfam" id="PF14500">
    <property type="entry name" value="MMS19_N"/>
    <property type="match status" value="1"/>
</dbReference>
<organism evidence="7 8">
    <name type="scientific">Pseudallescheria apiosperma</name>
    <name type="common">Scedosporium apiospermum</name>
    <dbReference type="NCBI Taxonomy" id="563466"/>
    <lineage>
        <taxon>Eukaryota</taxon>
        <taxon>Fungi</taxon>
        <taxon>Dikarya</taxon>
        <taxon>Ascomycota</taxon>
        <taxon>Pezizomycotina</taxon>
        <taxon>Sordariomycetes</taxon>
        <taxon>Hypocreomycetidae</taxon>
        <taxon>Microascales</taxon>
        <taxon>Microascaceae</taxon>
        <taxon>Scedosporium</taxon>
    </lineage>
</organism>
<name>A0A084FY36_PSEDA</name>
<dbReference type="PANTHER" id="PTHR12891:SF0">
    <property type="entry name" value="MMS19 NUCLEOTIDE EXCISION REPAIR PROTEIN HOMOLOG"/>
    <property type="match status" value="1"/>
</dbReference>
<dbReference type="InterPro" id="IPR016024">
    <property type="entry name" value="ARM-type_fold"/>
</dbReference>
<dbReference type="AlphaFoldDB" id="A0A084FY36"/>
<evidence type="ECO:0000256" key="4">
    <source>
        <dbReference type="RuleBase" id="RU367072"/>
    </source>
</evidence>
<keyword evidence="4" id="KW-0234">DNA repair</keyword>
<dbReference type="OrthoDB" id="342900at2759"/>
<keyword evidence="8" id="KW-1185">Reference proteome</keyword>
<dbReference type="PANTHER" id="PTHR12891">
    <property type="entry name" value="DNA REPAIR/TRANSCRIPTION PROTEIN MET18/MMS19"/>
    <property type="match status" value="1"/>
</dbReference>
<dbReference type="HOGENOM" id="CLU_007956_0_0_1"/>
<evidence type="ECO:0000256" key="2">
    <source>
        <dbReference type="ARBA" id="ARBA00022737"/>
    </source>
</evidence>
<dbReference type="EMBL" id="JOWA01000132">
    <property type="protein sequence ID" value="KEZ39998.1"/>
    <property type="molecule type" value="Genomic_DNA"/>
</dbReference>
<keyword evidence="2" id="KW-0677">Repeat</keyword>
<dbReference type="Proteomes" id="UP000028545">
    <property type="component" value="Unassembled WGS sequence"/>
</dbReference>
<dbReference type="GO" id="GO:0097361">
    <property type="term" value="C:cytosolic [4Fe-4S] assembly targeting complex"/>
    <property type="evidence" value="ECO:0007669"/>
    <property type="project" value="UniProtKB-UniRule"/>
</dbReference>
<dbReference type="InterPro" id="IPR029240">
    <property type="entry name" value="MMS19_N"/>
</dbReference>
<comment type="similarity">
    <text evidence="4">Belongs to the MET18/MMS19 family.</text>
</comment>
<gene>
    <name evidence="7" type="ORF">SAPIO_CDS8982</name>
</gene>
<protein>
    <recommendedName>
        <fullName evidence="4">MMS19 nucleotide excision repair protein</fullName>
    </recommendedName>
</protein>
<dbReference type="GO" id="GO:0005634">
    <property type="term" value="C:nucleus"/>
    <property type="evidence" value="ECO:0007669"/>
    <property type="project" value="UniProtKB-SubCell"/>
</dbReference>
<dbReference type="GeneID" id="27728054"/>
<comment type="function">
    <text evidence="4">Key component of the cytosolic iron-sulfur protein assembly (CIA) complex, a multiprotein complex that mediates the incorporation of iron-sulfur cluster into apoproteins specifically involved in DNA metabolism and genomic integrity. In the CIA complex, MMS19 acts as an adapter between early-acting CIA components and a subset of cellular target iron-sulfur proteins.</text>
</comment>
<comment type="caution">
    <text evidence="7">The sequence shown here is derived from an EMBL/GenBank/DDBJ whole genome shotgun (WGS) entry which is preliminary data.</text>
</comment>
<comment type="subcellular location">
    <subcellularLocation>
        <location evidence="1 4">Nucleus</location>
    </subcellularLocation>
</comment>
<evidence type="ECO:0000256" key="3">
    <source>
        <dbReference type="ARBA" id="ARBA00023242"/>
    </source>
</evidence>
<dbReference type="SUPFAM" id="SSF48371">
    <property type="entry name" value="ARM repeat"/>
    <property type="match status" value="1"/>
</dbReference>
<evidence type="ECO:0000313" key="8">
    <source>
        <dbReference type="Proteomes" id="UP000028545"/>
    </source>
</evidence>
<evidence type="ECO:0000256" key="1">
    <source>
        <dbReference type="ARBA" id="ARBA00004123"/>
    </source>
</evidence>
<dbReference type="InterPro" id="IPR024687">
    <property type="entry name" value="MMS19_C"/>
</dbReference>
<accession>A0A084FY36</accession>
<dbReference type="RefSeq" id="XP_016639797.1">
    <property type="nucleotide sequence ID" value="XM_016790494.1"/>
</dbReference>
<evidence type="ECO:0000259" key="6">
    <source>
        <dbReference type="Pfam" id="PF14500"/>
    </source>
</evidence>
<dbReference type="VEuPathDB" id="FungiDB:SAPIO_CDS8982"/>
<evidence type="ECO:0000313" key="7">
    <source>
        <dbReference type="EMBL" id="KEZ39998.1"/>
    </source>
</evidence>
<dbReference type="GO" id="GO:0016226">
    <property type="term" value="P:iron-sulfur cluster assembly"/>
    <property type="evidence" value="ECO:0007669"/>
    <property type="project" value="UniProtKB-UniRule"/>
</dbReference>
<sequence>MADFSQLALQFVLTDDSDARAQIADKAAQLIKSSPKNTHPVARWVESIGPWMPGKEDPSMADATEGSKGDIIARAKGEVLREISQLYEFNIDFYLSALEFLAITLERLDDDVLIAAHIKLLVTFFGAMFSVDHKAGILASAKALTTISSMKAFPASSGYDIIKNVCAMGNDFTKQVADTRLAIFNLFQRLVTDPRVSKDLRTRHSDCDFMTDMLELFGNERDPKNLIAWFSILVTLSSEYDPSSDLTEKIFSAYSAYFPISLRTSRHPSGITAEDLKVALRRCFAADDRVASHAVPYLIQKLNQGDGITVDVKLDILRTLKECIVNYKNPTASVDPYVSKIWNCLKYEVRNGEVTETINATLDVIRSMTTRLAGEPLRNFVLTVLRECTDDLSNAAYTEKAGKLLVCTASASPGAFSLIIAPTVKHAVENLRHAEARDHKRDILALLNSILGVRSLFVEGGLDLGKEDKDAIESSESVLQLLYDDAYKQSLHSDPTVSKKAVEGMGLLASQASVSSIHALLLNDEALHIIASALIDLLTDRLSDVVDEVVVALQRVVMVWPPALDALLARIVDVTKSLDGTEDSVDYLVRLTSRLAFIACSELPRSPESTFDYLTKLASQLVQSLDNLLTTSERPSRLWTVYPAALQSALRYFRDALNNKFEVDTTSLEFPESVSADTWAEQQFEQGDNTPEQLYNRFFLISLHFIRLLYRRSTRLVATDGLTRLALSEEIAKQGPASDQWRDQYLHLISSVATLTVQQMSQAQQSQLRLYEDVATLFRGRDKDPGGGDLEYRDVVLKPVQDLSVYGTGDLGNLPPASAREQRFPIALSLGILQPLYPKVVESLFETGFGQEFIVSKLLVSADEGDHGQQRLGYFLLILANKYKIETIPKVLALAEHQLGAITSGGEVLGASSQSTNTRASLAKEIYGLIAGVLQRYTGSSLEGVFAHLLKGPANTELGHVLARDFDVLFRPHECLTKEFRATVKPLWPQKAYVKLVKPMLPLAWPKKSDSQASDVVLANYSIAILSAIPHLDYTIYRDDAADLVRLILCVLRNLPVGVDVETALRVLETITKESTNVLEPFLKSIIDSCTSIMTSSGPQPDDRRMAKVSARCRNLAILLLGYLPGRYEDRHLLGSVPRMERLLSVACGDRVREVRKTALAAKLVWANVK</sequence>
<dbReference type="GO" id="GO:0051604">
    <property type="term" value="P:protein maturation"/>
    <property type="evidence" value="ECO:0007669"/>
    <property type="project" value="UniProtKB-UniRule"/>
</dbReference>
<feature type="domain" description="MMS19 N-terminal" evidence="6">
    <location>
        <begin position="97"/>
        <end position="349"/>
    </location>
</feature>
<dbReference type="GO" id="GO:0006281">
    <property type="term" value="P:DNA repair"/>
    <property type="evidence" value="ECO:0007669"/>
    <property type="project" value="UniProtKB-UniRule"/>
</dbReference>
<keyword evidence="3 4" id="KW-0539">Nucleus</keyword>